<evidence type="ECO:0000313" key="1">
    <source>
        <dbReference type="EMBL" id="AXA38743.1"/>
    </source>
</evidence>
<evidence type="ECO:0000313" key="2">
    <source>
        <dbReference type="Proteomes" id="UP000251166"/>
    </source>
</evidence>
<organism evidence="1 2">
    <name type="scientific">Rhizobium leguminosarum</name>
    <dbReference type="NCBI Taxonomy" id="384"/>
    <lineage>
        <taxon>Bacteria</taxon>
        <taxon>Pseudomonadati</taxon>
        <taxon>Pseudomonadota</taxon>
        <taxon>Alphaproteobacteria</taxon>
        <taxon>Hyphomicrobiales</taxon>
        <taxon>Rhizobiaceae</taxon>
        <taxon>Rhizobium/Agrobacterium group</taxon>
        <taxon>Rhizobium</taxon>
    </lineage>
</organism>
<name>A0A2Z4YEQ9_RHILE</name>
<reference evidence="1 2" key="1">
    <citation type="submission" date="2018-07" db="EMBL/GenBank/DDBJ databases">
        <title>Rhizobium leguminosarum strain:ATCC 14479 Genome sequencing and assembly.</title>
        <authorList>
            <person name="Chakraborty R."/>
        </authorList>
    </citation>
    <scope>NUCLEOTIDE SEQUENCE [LARGE SCALE GENOMIC DNA]</scope>
    <source>
        <strain evidence="1 2">ATCC 14479</strain>
    </source>
</reference>
<dbReference type="Proteomes" id="UP000251166">
    <property type="component" value="Chromosome"/>
</dbReference>
<dbReference type="EMBL" id="CP030760">
    <property type="protein sequence ID" value="AXA38743.1"/>
    <property type="molecule type" value="Genomic_DNA"/>
</dbReference>
<sequence>MMFRLRYMGPGAPNTLVLRGAGARWRCEGMASESAAFQRLSSQNAMVPQWME</sequence>
<proteinExistence type="predicted"/>
<accession>A0A2Z4YEQ9</accession>
<gene>
    <name evidence="1" type="ORF">DLJ82_1137</name>
</gene>
<dbReference type="AlphaFoldDB" id="A0A2Z4YEQ9"/>
<protein>
    <submittedName>
        <fullName evidence="1">Uncharacterized protein</fullName>
    </submittedName>
</protein>